<comment type="caution">
    <text evidence="1">The sequence shown here is derived from an EMBL/GenBank/DDBJ whole genome shotgun (WGS) entry which is preliminary data.</text>
</comment>
<dbReference type="Proteomes" id="UP001189429">
    <property type="component" value="Unassembled WGS sequence"/>
</dbReference>
<reference evidence="1" key="1">
    <citation type="submission" date="2023-10" db="EMBL/GenBank/DDBJ databases">
        <authorList>
            <person name="Chen Y."/>
            <person name="Shah S."/>
            <person name="Dougan E. K."/>
            <person name="Thang M."/>
            <person name="Chan C."/>
        </authorList>
    </citation>
    <scope>NUCLEOTIDE SEQUENCE [LARGE SCALE GENOMIC DNA]</scope>
</reference>
<sequence>QCKLQVSFNPRTDLDLSVIHESLIQSGAAYKPGQGPMVHMERILHTKLTQLEDTMMGRQRASTATWKFVARRGEPSDCIDDRRVTSHRGPAHFSYYVCPIVHTSYCTTDGSSDESYFLFHACFDEYARYCAVDGSPSECERACFVVGIDSIAH</sequence>
<evidence type="ECO:0000313" key="2">
    <source>
        <dbReference type="Proteomes" id="UP001189429"/>
    </source>
</evidence>
<keyword evidence="2" id="KW-1185">Reference proteome</keyword>
<dbReference type="EMBL" id="CAUYUJ010004736">
    <property type="protein sequence ID" value="CAK0810769.1"/>
    <property type="molecule type" value="Genomic_DNA"/>
</dbReference>
<name>A0ABN9QWR8_9DINO</name>
<feature type="non-terminal residue" evidence="1">
    <location>
        <position position="1"/>
    </location>
</feature>
<evidence type="ECO:0008006" key="3">
    <source>
        <dbReference type="Google" id="ProtNLM"/>
    </source>
</evidence>
<evidence type="ECO:0000313" key="1">
    <source>
        <dbReference type="EMBL" id="CAK0810769.1"/>
    </source>
</evidence>
<protein>
    <recommendedName>
        <fullName evidence="3">Histone acetyltransferase</fullName>
    </recommendedName>
</protein>
<proteinExistence type="predicted"/>
<gene>
    <name evidence="1" type="ORF">PCOR1329_LOCUS15607</name>
</gene>
<organism evidence="1 2">
    <name type="scientific">Prorocentrum cordatum</name>
    <dbReference type="NCBI Taxonomy" id="2364126"/>
    <lineage>
        <taxon>Eukaryota</taxon>
        <taxon>Sar</taxon>
        <taxon>Alveolata</taxon>
        <taxon>Dinophyceae</taxon>
        <taxon>Prorocentrales</taxon>
        <taxon>Prorocentraceae</taxon>
        <taxon>Prorocentrum</taxon>
    </lineage>
</organism>
<accession>A0ABN9QWR8</accession>